<gene>
    <name evidence="2" type="ORF">CP557_08775</name>
</gene>
<organism evidence="2 3">
    <name type="scientific">Natrinema ejinorense</name>
    <dbReference type="NCBI Taxonomy" id="373386"/>
    <lineage>
        <taxon>Archaea</taxon>
        <taxon>Methanobacteriati</taxon>
        <taxon>Methanobacteriota</taxon>
        <taxon>Stenosarchaea group</taxon>
        <taxon>Halobacteria</taxon>
        <taxon>Halobacteriales</taxon>
        <taxon>Natrialbaceae</taxon>
        <taxon>Natrinema</taxon>
    </lineage>
</organism>
<dbReference type="InterPro" id="IPR003781">
    <property type="entry name" value="CoA-bd"/>
</dbReference>
<dbReference type="SMART" id="SM00881">
    <property type="entry name" value="CoA_binding"/>
    <property type="match status" value="1"/>
</dbReference>
<protein>
    <submittedName>
        <fullName evidence="2">CoA-binding protein</fullName>
    </submittedName>
</protein>
<keyword evidence="3" id="KW-1185">Reference proteome</keyword>
<comment type="caution">
    <text evidence="2">The sequence shown here is derived from an EMBL/GenBank/DDBJ whole genome shotgun (WGS) entry which is preliminary data.</text>
</comment>
<accession>A0A2A5QUW1</accession>
<dbReference type="Pfam" id="PF13380">
    <property type="entry name" value="CoA_binding_2"/>
    <property type="match status" value="1"/>
</dbReference>
<sequence>MPVDSPEELEEILAYDTIAVVGCSSTPGKAAHDVPKYLLEHGYDVIPVNPFADEIFGRDVYDSLADVEAEIDVVCIFRPSDEVSEIVDAALERDDVAAIWTQQGIRDDEAAARAETDGRAVVQDQCMKVQHRRLVA</sequence>
<evidence type="ECO:0000259" key="1">
    <source>
        <dbReference type="SMART" id="SM00881"/>
    </source>
</evidence>
<dbReference type="RefSeq" id="WP_097379544.1">
    <property type="nucleotide sequence ID" value="NZ_NXNI01000001.1"/>
</dbReference>
<evidence type="ECO:0000313" key="3">
    <source>
        <dbReference type="Proteomes" id="UP000219689"/>
    </source>
</evidence>
<dbReference type="Proteomes" id="UP000219689">
    <property type="component" value="Unassembled WGS sequence"/>
</dbReference>
<dbReference type="AlphaFoldDB" id="A0A2A5QUW1"/>
<reference evidence="2 3" key="1">
    <citation type="submission" date="2017-09" db="EMBL/GenBank/DDBJ databases">
        <title>Genome sequences of Natrinema ejinorence JCM 13890T.</title>
        <authorList>
            <person name="Roh S.W."/>
            <person name="Kim Y.B."/>
            <person name="Kim J.Y."/>
        </authorList>
    </citation>
    <scope>NUCLEOTIDE SEQUENCE [LARGE SCALE GENOMIC DNA]</scope>
    <source>
        <strain evidence="2 3">JCM 13890</strain>
    </source>
</reference>
<dbReference type="InterPro" id="IPR036291">
    <property type="entry name" value="NAD(P)-bd_dom_sf"/>
</dbReference>
<dbReference type="OrthoDB" id="42776at2157"/>
<dbReference type="EMBL" id="NXNI01000001">
    <property type="protein sequence ID" value="PCR90595.1"/>
    <property type="molecule type" value="Genomic_DNA"/>
</dbReference>
<proteinExistence type="predicted"/>
<feature type="domain" description="CoA-binding" evidence="1">
    <location>
        <begin position="12"/>
        <end position="105"/>
    </location>
</feature>
<dbReference type="PANTHER" id="PTHR33303:SF2">
    <property type="entry name" value="COA-BINDING DOMAIN-CONTAINING PROTEIN"/>
    <property type="match status" value="1"/>
</dbReference>
<name>A0A2A5QUW1_9EURY</name>
<dbReference type="SUPFAM" id="SSF51735">
    <property type="entry name" value="NAD(P)-binding Rossmann-fold domains"/>
    <property type="match status" value="1"/>
</dbReference>
<evidence type="ECO:0000313" key="2">
    <source>
        <dbReference type="EMBL" id="PCR90595.1"/>
    </source>
</evidence>
<dbReference type="PANTHER" id="PTHR33303">
    <property type="entry name" value="CYTOPLASMIC PROTEIN-RELATED"/>
    <property type="match status" value="1"/>
</dbReference>
<dbReference type="Gene3D" id="3.40.50.720">
    <property type="entry name" value="NAD(P)-binding Rossmann-like Domain"/>
    <property type="match status" value="1"/>
</dbReference>